<reference evidence="5 6" key="1">
    <citation type="journal article" date="2023" name="Int. J. Syst. Evol. Microbiol.">
        <title>Terrisporobacter hibernicus sp. nov., isolated from bovine faeces in Northern Ireland.</title>
        <authorList>
            <person name="Mitchell M."/>
            <person name="Nguyen S.V."/>
            <person name="Connor M."/>
            <person name="Fairley D.J."/>
            <person name="Donoghue O."/>
            <person name="Marshall H."/>
            <person name="Koolman L."/>
            <person name="McMullan G."/>
            <person name="Schaffer K.E."/>
            <person name="McGrath J.W."/>
            <person name="Fanning S."/>
        </authorList>
    </citation>
    <scope>NUCLEOTIDE SEQUENCE [LARGE SCALE GENOMIC DNA]</scope>
    <source>
        <strain evidence="5 6">MCA3</strain>
    </source>
</reference>
<evidence type="ECO:0000259" key="4">
    <source>
        <dbReference type="PROSITE" id="PS50893"/>
    </source>
</evidence>
<evidence type="ECO:0000256" key="1">
    <source>
        <dbReference type="ARBA" id="ARBA00022448"/>
    </source>
</evidence>
<dbReference type="RefSeq" id="WP_228415312.1">
    <property type="nucleotide sequence ID" value="NZ_CP081135.1"/>
</dbReference>
<dbReference type="Pfam" id="PF00005">
    <property type="entry name" value="ABC_tran"/>
    <property type="match status" value="1"/>
</dbReference>
<name>A0AAX2ZFD3_9FIRM</name>
<dbReference type="AlphaFoldDB" id="A0AAX2ZFD3"/>
<keyword evidence="2" id="KW-0547">Nucleotide-binding</keyword>
<dbReference type="CDD" id="cd03214">
    <property type="entry name" value="ABC_Iron-Siderophores_B12_Hemin"/>
    <property type="match status" value="1"/>
</dbReference>
<sequence>MKETLFEIKNLRVSYGEEEIVKGVNLNLKSNRLTALLGLNGTGKTTMLKAICGLISSKSDKCHALGVDVRSLNEKKRATYISYVPQRSNFTYNISTLDVVSMGFNPHLKFMQSPSSKQKQYAKKVLGTLGLEEKAESDYLTLSGGQQQLAILARAIVQNAPIMFFDEPDSALDFPNHHLILNRIREVIENNNACGLITLHDPNYALTYCDEILLLKDGTIIEAIECRKESKEDIKRKLSVIYEDIEIIEYKNRYYVVKEV</sequence>
<dbReference type="InterPro" id="IPR017871">
    <property type="entry name" value="ABC_transporter-like_CS"/>
</dbReference>
<accession>A0AAX2ZFD3</accession>
<dbReference type="InterPro" id="IPR050153">
    <property type="entry name" value="Metal_Ion_Import_ABC"/>
</dbReference>
<dbReference type="InterPro" id="IPR003439">
    <property type="entry name" value="ABC_transporter-like_ATP-bd"/>
</dbReference>
<dbReference type="SUPFAM" id="SSF52540">
    <property type="entry name" value="P-loop containing nucleoside triphosphate hydrolases"/>
    <property type="match status" value="1"/>
</dbReference>
<dbReference type="PANTHER" id="PTHR42734:SF19">
    <property type="entry name" value="IRON COMPOUNDS ABC TRANSPORTER, ATP-BINDING PROTEIN"/>
    <property type="match status" value="1"/>
</dbReference>
<keyword evidence="3 5" id="KW-0067">ATP-binding</keyword>
<organism evidence="5 6">
    <name type="scientific">Terrisporobacter hibernicus</name>
    <dbReference type="NCBI Taxonomy" id="2813371"/>
    <lineage>
        <taxon>Bacteria</taxon>
        <taxon>Bacillati</taxon>
        <taxon>Bacillota</taxon>
        <taxon>Clostridia</taxon>
        <taxon>Peptostreptococcales</taxon>
        <taxon>Peptostreptococcaceae</taxon>
        <taxon>Terrisporobacter</taxon>
    </lineage>
</organism>
<dbReference type="InterPro" id="IPR027417">
    <property type="entry name" value="P-loop_NTPase"/>
</dbReference>
<dbReference type="PROSITE" id="PS50893">
    <property type="entry name" value="ABC_TRANSPORTER_2"/>
    <property type="match status" value="1"/>
</dbReference>
<proteinExistence type="predicted"/>
<evidence type="ECO:0000256" key="3">
    <source>
        <dbReference type="ARBA" id="ARBA00022840"/>
    </source>
</evidence>
<dbReference type="GO" id="GO:0016887">
    <property type="term" value="F:ATP hydrolysis activity"/>
    <property type="evidence" value="ECO:0007669"/>
    <property type="project" value="InterPro"/>
</dbReference>
<dbReference type="PANTHER" id="PTHR42734">
    <property type="entry name" value="METAL TRANSPORT SYSTEM ATP-BINDING PROTEIN TM_0124-RELATED"/>
    <property type="match status" value="1"/>
</dbReference>
<dbReference type="InterPro" id="IPR003593">
    <property type="entry name" value="AAA+_ATPase"/>
</dbReference>
<dbReference type="EMBL" id="CP081135">
    <property type="protein sequence ID" value="UEL46417.1"/>
    <property type="molecule type" value="Genomic_DNA"/>
</dbReference>
<protein>
    <submittedName>
        <fullName evidence="5">ABC transporter ATP-binding protein</fullName>
    </submittedName>
</protein>
<dbReference type="KEGG" id="tem:JW646_12255"/>
<evidence type="ECO:0000313" key="5">
    <source>
        <dbReference type="EMBL" id="UEL46417.1"/>
    </source>
</evidence>
<feature type="domain" description="ABC transporter" evidence="4">
    <location>
        <begin position="6"/>
        <end position="242"/>
    </location>
</feature>
<dbReference type="Gene3D" id="3.40.50.300">
    <property type="entry name" value="P-loop containing nucleotide triphosphate hydrolases"/>
    <property type="match status" value="1"/>
</dbReference>
<dbReference type="GO" id="GO:0005524">
    <property type="term" value="F:ATP binding"/>
    <property type="evidence" value="ECO:0007669"/>
    <property type="project" value="UniProtKB-KW"/>
</dbReference>
<evidence type="ECO:0000256" key="2">
    <source>
        <dbReference type="ARBA" id="ARBA00022741"/>
    </source>
</evidence>
<gene>
    <name evidence="5" type="ORF">JW646_12255</name>
</gene>
<dbReference type="Proteomes" id="UP001198983">
    <property type="component" value="Chromosome"/>
</dbReference>
<dbReference type="SMART" id="SM00382">
    <property type="entry name" value="AAA"/>
    <property type="match status" value="1"/>
</dbReference>
<dbReference type="PROSITE" id="PS00211">
    <property type="entry name" value="ABC_TRANSPORTER_1"/>
    <property type="match status" value="1"/>
</dbReference>
<keyword evidence="6" id="KW-1185">Reference proteome</keyword>
<evidence type="ECO:0000313" key="6">
    <source>
        <dbReference type="Proteomes" id="UP001198983"/>
    </source>
</evidence>
<keyword evidence="1" id="KW-0813">Transport</keyword>